<proteinExistence type="predicted"/>
<comment type="caution">
    <text evidence="1">The sequence shown here is derived from an EMBL/GenBank/DDBJ whole genome shotgun (WGS) entry which is preliminary data.</text>
</comment>
<dbReference type="EMBL" id="JAODUO010001722">
    <property type="protein sequence ID" value="KAK2159412.1"/>
    <property type="molecule type" value="Genomic_DNA"/>
</dbReference>
<dbReference type="Proteomes" id="UP001209878">
    <property type="component" value="Unassembled WGS sequence"/>
</dbReference>
<sequence>MIPTRKQFPGGWTREYGGYLTTSHHQHHRATFYCMDEAPEVIEGAGGDENVLSESPCALTCIVCTK</sequence>
<gene>
    <name evidence="1" type="ORF">NP493_1720g00072</name>
</gene>
<accession>A0AAD9N6Y3</accession>
<name>A0AAD9N6Y3_RIDPI</name>
<organism evidence="1 2">
    <name type="scientific">Ridgeia piscesae</name>
    <name type="common">Tubeworm</name>
    <dbReference type="NCBI Taxonomy" id="27915"/>
    <lineage>
        <taxon>Eukaryota</taxon>
        <taxon>Metazoa</taxon>
        <taxon>Spiralia</taxon>
        <taxon>Lophotrochozoa</taxon>
        <taxon>Annelida</taxon>
        <taxon>Polychaeta</taxon>
        <taxon>Sedentaria</taxon>
        <taxon>Canalipalpata</taxon>
        <taxon>Sabellida</taxon>
        <taxon>Siboglinidae</taxon>
        <taxon>Ridgeia</taxon>
    </lineage>
</organism>
<evidence type="ECO:0000313" key="1">
    <source>
        <dbReference type="EMBL" id="KAK2159412.1"/>
    </source>
</evidence>
<protein>
    <submittedName>
        <fullName evidence="1">Uncharacterized protein</fullName>
    </submittedName>
</protein>
<evidence type="ECO:0000313" key="2">
    <source>
        <dbReference type="Proteomes" id="UP001209878"/>
    </source>
</evidence>
<keyword evidence="2" id="KW-1185">Reference proteome</keyword>
<dbReference type="AlphaFoldDB" id="A0AAD9N6Y3"/>
<reference evidence="1" key="1">
    <citation type="journal article" date="2023" name="Mol. Biol. Evol.">
        <title>Third-Generation Sequencing Reveals the Adaptive Role of the Epigenome in Three Deep-Sea Polychaetes.</title>
        <authorList>
            <person name="Perez M."/>
            <person name="Aroh O."/>
            <person name="Sun Y."/>
            <person name="Lan Y."/>
            <person name="Juniper S.K."/>
            <person name="Young C.R."/>
            <person name="Angers B."/>
            <person name="Qian P.Y."/>
        </authorList>
    </citation>
    <scope>NUCLEOTIDE SEQUENCE</scope>
    <source>
        <strain evidence="1">R07B-5</strain>
    </source>
</reference>